<dbReference type="SUPFAM" id="SSF109925">
    <property type="entry name" value="Lissencephaly-1 protein (Lis-1, PAF-AH alpha) N-terminal domain"/>
    <property type="match status" value="1"/>
</dbReference>
<dbReference type="PROSITE" id="PS50294">
    <property type="entry name" value="WD_REPEATS_REGION"/>
    <property type="match status" value="6"/>
</dbReference>
<dbReference type="Proteomes" id="UP000054350">
    <property type="component" value="Unassembled WGS sequence"/>
</dbReference>
<dbReference type="InterPro" id="IPR036322">
    <property type="entry name" value="WD40_repeat_dom_sf"/>
</dbReference>
<keyword evidence="7 11" id="KW-0498">Mitosis</keyword>
<dbReference type="AlphaFoldDB" id="A0A0L0RXF1"/>
<dbReference type="VEuPathDB" id="FungiDB:AMAG_00700"/>
<dbReference type="GO" id="GO:0006886">
    <property type="term" value="P:intracellular protein transport"/>
    <property type="evidence" value="ECO:0007669"/>
    <property type="project" value="TreeGrafter"/>
</dbReference>
<dbReference type="CDD" id="cd00200">
    <property type="entry name" value="WD40"/>
    <property type="match status" value="1"/>
</dbReference>
<feature type="repeat" description="WD" evidence="12">
    <location>
        <begin position="201"/>
        <end position="241"/>
    </location>
</feature>
<dbReference type="Gene3D" id="2.130.10.10">
    <property type="entry name" value="YVTN repeat-like/Quinoprotein amine dehydrogenase"/>
    <property type="match status" value="1"/>
</dbReference>
<keyword evidence="10 11" id="KW-0131">Cell cycle</keyword>
<dbReference type="GO" id="GO:0005875">
    <property type="term" value="C:microtubule associated complex"/>
    <property type="evidence" value="ECO:0007669"/>
    <property type="project" value="UniProtKB-UniRule"/>
</dbReference>
<proteinExistence type="inferred from homology"/>
<dbReference type="SMART" id="SM00320">
    <property type="entry name" value="WD40"/>
    <property type="match status" value="7"/>
</dbReference>
<feature type="repeat" description="WD" evidence="12">
    <location>
        <begin position="329"/>
        <end position="354"/>
    </location>
</feature>
<dbReference type="Pfam" id="PF24951">
    <property type="entry name" value="LisH_PAC1"/>
    <property type="match status" value="1"/>
</dbReference>
<dbReference type="InterPro" id="IPR037190">
    <property type="entry name" value="LIS1_N"/>
</dbReference>
<keyword evidence="4 11" id="KW-0132">Cell division</keyword>
<dbReference type="PROSITE" id="PS50896">
    <property type="entry name" value="LISH"/>
    <property type="match status" value="1"/>
</dbReference>
<dbReference type="EMBL" id="GG745328">
    <property type="protein sequence ID" value="KNE54741.1"/>
    <property type="molecule type" value="Genomic_DNA"/>
</dbReference>
<dbReference type="GO" id="GO:0000922">
    <property type="term" value="C:spindle pole"/>
    <property type="evidence" value="ECO:0007669"/>
    <property type="project" value="UniProtKB-SubCell"/>
</dbReference>
<dbReference type="InterPro" id="IPR050844">
    <property type="entry name" value="Coatomer_complex_subunit"/>
</dbReference>
<dbReference type="GO" id="GO:0000132">
    <property type="term" value="P:establishment of mitotic spindle orientation"/>
    <property type="evidence" value="ECO:0007669"/>
    <property type="project" value="UniProtKB-UniRule"/>
</dbReference>
<dbReference type="InterPro" id="IPR006594">
    <property type="entry name" value="LisH"/>
</dbReference>
<dbReference type="Gene3D" id="1.20.960.30">
    <property type="match status" value="1"/>
</dbReference>
<feature type="repeat" description="WD" evidence="12">
    <location>
        <begin position="158"/>
        <end position="199"/>
    </location>
</feature>
<keyword evidence="8 11" id="KW-0175">Coiled coil</keyword>
<evidence type="ECO:0000256" key="12">
    <source>
        <dbReference type="PROSITE-ProRule" id="PRU00221"/>
    </source>
</evidence>
<keyword evidence="3 12" id="KW-0853">WD repeat</keyword>
<dbReference type="PRINTS" id="PR00320">
    <property type="entry name" value="GPROTEINBRPT"/>
</dbReference>
<dbReference type="GO" id="GO:0030126">
    <property type="term" value="C:COPI vesicle coat"/>
    <property type="evidence" value="ECO:0007669"/>
    <property type="project" value="TreeGrafter"/>
</dbReference>
<dbReference type="InterPro" id="IPR019775">
    <property type="entry name" value="WD40_repeat_CS"/>
</dbReference>
<sequence length="431" mass="47549">MAAALTSRQAEELKRAVYEYLVSNSCPDAAAAFMREAYLDDDVDESAANGSAANGTARTSHILEKKWTSIVRLQRKNMDLENQLAQLKEELAAGPIRANGKSSADMLPRGPERHSLEGHKLPITAVAFHPLHTVVVSASEDATIKLWDFESGDFEQTLKGHTKAVTDIAFDAKGTLLASCSADLTIKLWDVTNNYKNTKTLFGHDHSVSCVVFLPNQQLASASRDKTIKLWDLTNGYCTKTLTGHDEWVRHIAVTEDGKFLASCSNDQSARLWDLTTGESKIEFRGHEHVIECVQFVPVAAYPMVRELLDSTAPTGTAASKARDTTMPGQFLVTGSRDKEIKLWDCQTGQCLYTFRGHDNWVRSLVFHPSGKYLLSASDDKTVRCWDLKSGRCAKTIEAHGHFVTAIAWSNVSPVIATGSVENTVKVWECK</sequence>
<reference evidence="15" key="2">
    <citation type="submission" date="2009-11" db="EMBL/GenBank/DDBJ databases">
        <title>The Genome Sequence of Allomyces macrogynus strain ATCC 38327.</title>
        <authorList>
            <consortium name="The Broad Institute Genome Sequencing Platform"/>
            <person name="Russ C."/>
            <person name="Cuomo C."/>
            <person name="Shea T."/>
            <person name="Young S.K."/>
            <person name="Zeng Q."/>
            <person name="Koehrsen M."/>
            <person name="Haas B."/>
            <person name="Borodovsky M."/>
            <person name="Guigo R."/>
            <person name="Alvarado L."/>
            <person name="Berlin A."/>
            <person name="Borenstein D."/>
            <person name="Chen Z."/>
            <person name="Engels R."/>
            <person name="Freedman E."/>
            <person name="Gellesch M."/>
            <person name="Goldberg J."/>
            <person name="Griggs A."/>
            <person name="Gujja S."/>
            <person name="Heiman D."/>
            <person name="Hepburn T."/>
            <person name="Howarth C."/>
            <person name="Jen D."/>
            <person name="Larson L."/>
            <person name="Lewis B."/>
            <person name="Mehta T."/>
            <person name="Park D."/>
            <person name="Pearson M."/>
            <person name="Roberts A."/>
            <person name="Saif S."/>
            <person name="Shenoy N."/>
            <person name="Sisk P."/>
            <person name="Stolte C."/>
            <person name="Sykes S."/>
            <person name="Walk T."/>
            <person name="White J."/>
            <person name="Yandava C."/>
            <person name="Burger G."/>
            <person name="Gray M.W."/>
            <person name="Holland P.W.H."/>
            <person name="King N."/>
            <person name="Lang F.B.F."/>
            <person name="Roger A.J."/>
            <person name="Ruiz-Trillo I."/>
            <person name="Lander E."/>
            <person name="Nusbaum C."/>
        </authorList>
    </citation>
    <scope>NUCLEOTIDE SEQUENCE [LARGE SCALE GENOMIC DNA]</scope>
    <source>
        <strain evidence="15">ATCC 38327</strain>
    </source>
</reference>
<evidence type="ECO:0000256" key="10">
    <source>
        <dbReference type="ARBA" id="ARBA00023306"/>
    </source>
</evidence>
<dbReference type="GO" id="GO:0005874">
    <property type="term" value="C:microtubule"/>
    <property type="evidence" value="ECO:0007669"/>
    <property type="project" value="UniProtKB-KW"/>
</dbReference>
<reference evidence="14 15" key="1">
    <citation type="submission" date="2009-11" db="EMBL/GenBank/DDBJ databases">
        <title>Annotation of Allomyces macrogynus ATCC 38327.</title>
        <authorList>
            <consortium name="The Broad Institute Genome Sequencing Platform"/>
            <person name="Russ C."/>
            <person name="Cuomo C."/>
            <person name="Burger G."/>
            <person name="Gray M.W."/>
            <person name="Holland P.W.H."/>
            <person name="King N."/>
            <person name="Lang F.B.F."/>
            <person name="Roger A.J."/>
            <person name="Ruiz-Trillo I."/>
            <person name="Young S.K."/>
            <person name="Zeng Q."/>
            <person name="Gargeya S."/>
            <person name="Fitzgerald M."/>
            <person name="Haas B."/>
            <person name="Abouelleil A."/>
            <person name="Alvarado L."/>
            <person name="Arachchi H.M."/>
            <person name="Berlin A."/>
            <person name="Chapman S.B."/>
            <person name="Gearin G."/>
            <person name="Goldberg J."/>
            <person name="Griggs A."/>
            <person name="Gujja S."/>
            <person name="Hansen M."/>
            <person name="Heiman D."/>
            <person name="Howarth C."/>
            <person name="Larimer J."/>
            <person name="Lui A."/>
            <person name="MacDonald P.J.P."/>
            <person name="McCowen C."/>
            <person name="Montmayeur A."/>
            <person name="Murphy C."/>
            <person name="Neiman D."/>
            <person name="Pearson M."/>
            <person name="Priest M."/>
            <person name="Roberts A."/>
            <person name="Saif S."/>
            <person name="Shea T."/>
            <person name="Sisk P."/>
            <person name="Stolte C."/>
            <person name="Sykes S."/>
            <person name="Wortman J."/>
            <person name="Nusbaum C."/>
            <person name="Birren B."/>
        </authorList>
    </citation>
    <scope>NUCLEOTIDE SEQUENCE [LARGE SCALE GENOMIC DNA]</scope>
    <source>
        <strain evidence="14 15">ATCC 38327</strain>
    </source>
</reference>
<evidence type="ECO:0000256" key="3">
    <source>
        <dbReference type="ARBA" id="ARBA00022574"/>
    </source>
</evidence>
<dbReference type="OrthoDB" id="10264588at2759"/>
<comment type="subcellular location">
    <subcellularLocation>
        <location evidence="11">Cytoplasm</location>
        <location evidence="11">Cytoskeleton</location>
    </subcellularLocation>
    <subcellularLocation>
        <location evidence="11">Cytoplasm</location>
        <location evidence="11">Cytoskeleton</location>
        <location evidence="11">Spindle pole</location>
    </subcellularLocation>
    <text evidence="11">Localizes to the plus ends of microtubules at the hyphal tip and the mitotic spindle poles.</text>
</comment>
<accession>A0A0L0RXF1</accession>
<keyword evidence="1 11" id="KW-0813">Transport</keyword>
<keyword evidence="15" id="KW-1185">Reference proteome</keyword>
<gene>
    <name evidence="11" type="primary">PAC1</name>
    <name evidence="11" type="synonym">LIS1</name>
    <name evidence="14" type="ORF">AMAG_00700</name>
</gene>
<comment type="similarity">
    <text evidence="11">Belongs to the WD repeat LIS1/nudF family.</text>
</comment>
<evidence type="ECO:0000256" key="5">
    <source>
        <dbReference type="ARBA" id="ARBA00022701"/>
    </source>
</evidence>
<evidence type="ECO:0000256" key="8">
    <source>
        <dbReference type="ARBA" id="ARBA00023054"/>
    </source>
</evidence>
<dbReference type="PANTHER" id="PTHR19876">
    <property type="entry name" value="COATOMER"/>
    <property type="match status" value="1"/>
</dbReference>
<feature type="repeat" description="WD" evidence="12">
    <location>
        <begin position="397"/>
        <end position="431"/>
    </location>
</feature>
<comment type="subunit">
    <text evidence="11">Self-associates. Interacts with NDL1 and dynein.</text>
</comment>
<dbReference type="SUPFAM" id="SSF50978">
    <property type="entry name" value="WD40 repeat-like"/>
    <property type="match status" value="1"/>
</dbReference>
<dbReference type="InterPro" id="IPR020472">
    <property type="entry name" value="WD40_PAC1"/>
</dbReference>
<dbReference type="eggNOG" id="KOG0295">
    <property type="taxonomic scope" value="Eukaryota"/>
</dbReference>
<keyword evidence="5 11" id="KW-0493">Microtubule</keyword>
<dbReference type="PIRSF" id="PIRSF037647">
    <property type="entry name" value="Dynein_regulator_Lis1"/>
    <property type="match status" value="1"/>
</dbReference>
<protein>
    <recommendedName>
        <fullName evidence="11">Nuclear distribution protein PAC1</fullName>
    </recommendedName>
    <alternativeName>
        <fullName evidence="11">Lissencephaly-1 homolog</fullName>
        <shortName evidence="11">LIS-1</shortName>
    </alternativeName>
    <alternativeName>
        <fullName evidence="11">nudF homolog</fullName>
    </alternativeName>
</protein>
<dbReference type="Pfam" id="PF00400">
    <property type="entry name" value="WD40"/>
    <property type="match status" value="7"/>
</dbReference>
<name>A0A0L0RXF1_ALLM3</name>
<keyword evidence="9 11" id="KW-0206">Cytoskeleton</keyword>
<evidence type="ECO:0000313" key="14">
    <source>
        <dbReference type="EMBL" id="KNE54741.1"/>
    </source>
</evidence>
<evidence type="ECO:0000256" key="11">
    <source>
        <dbReference type="HAMAP-Rule" id="MF_03141"/>
    </source>
</evidence>
<keyword evidence="6" id="KW-0677">Repeat</keyword>
<feature type="repeat" description="WD" evidence="12">
    <location>
        <begin position="242"/>
        <end position="283"/>
    </location>
</feature>
<dbReference type="InterPro" id="IPR017252">
    <property type="entry name" value="Dynein_regulator_LIS1"/>
</dbReference>
<dbReference type="GO" id="GO:0051301">
    <property type="term" value="P:cell division"/>
    <property type="evidence" value="ECO:0007669"/>
    <property type="project" value="UniProtKB-KW"/>
</dbReference>
<feature type="repeat" description="WD" evidence="12">
    <location>
        <begin position="355"/>
        <end position="396"/>
    </location>
</feature>
<dbReference type="STRING" id="578462.A0A0L0RXF1"/>
<evidence type="ECO:0000259" key="13">
    <source>
        <dbReference type="Pfam" id="PF24951"/>
    </source>
</evidence>
<dbReference type="InterPro" id="IPR015943">
    <property type="entry name" value="WD40/YVTN_repeat-like_dom_sf"/>
</dbReference>
<organism evidence="14 15">
    <name type="scientific">Allomyces macrogynus (strain ATCC 38327)</name>
    <name type="common">Allomyces javanicus var. macrogynus</name>
    <dbReference type="NCBI Taxonomy" id="578462"/>
    <lineage>
        <taxon>Eukaryota</taxon>
        <taxon>Fungi</taxon>
        <taxon>Fungi incertae sedis</taxon>
        <taxon>Blastocladiomycota</taxon>
        <taxon>Blastocladiomycetes</taxon>
        <taxon>Blastocladiales</taxon>
        <taxon>Blastocladiaceae</taxon>
        <taxon>Allomyces</taxon>
    </lineage>
</organism>
<dbReference type="InterPro" id="IPR001680">
    <property type="entry name" value="WD40_rpt"/>
</dbReference>
<evidence type="ECO:0000256" key="1">
    <source>
        <dbReference type="ARBA" id="ARBA00022448"/>
    </source>
</evidence>
<dbReference type="GO" id="GO:0006891">
    <property type="term" value="P:intra-Golgi vesicle-mediated transport"/>
    <property type="evidence" value="ECO:0007669"/>
    <property type="project" value="TreeGrafter"/>
</dbReference>
<dbReference type="GO" id="GO:0006888">
    <property type="term" value="P:endoplasmic reticulum to Golgi vesicle-mediated transport"/>
    <property type="evidence" value="ECO:0007669"/>
    <property type="project" value="TreeGrafter"/>
</dbReference>
<feature type="repeat" description="WD" evidence="12">
    <location>
        <begin position="116"/>
        <end position="157"/>
    </location>
</feature>
<dbReference type="GO" id="GO:0070840">
    <property type="term" value="F:dynein complex binding"/>
    <property type="evidence" value="ECO:0007669"/>
    <property type="project" value="UniProtKB-UniRule"/>
</dbReference>
<feature type="domain" description="PAC1-like LisH-like dimerisation" evidence="13">
    <location>
        <begin position="7"/>
        <end position="42"/>
    </location>
</feature>
<dbReference type="InterPro" id="IPR056795">
    <property type="entry name" value="PAC1-like_LisH-like_dom"/>
</dbReference>
<evidence type="ECO:0000256" key="4">
    <source>
        <dbReference type="ARBA" id="ARBA00022618"/>
    </source>
</evidence>
<dbReference type="HAMAP" id="MF_03141">
    <property type="entry name" value="lis1"/>
    <property type="match status" value="1"/>
</dbReference>
<evidence type="ECO:0000313" key="15">
    <source>
        <dbReference type="Proteomes" id="UP000054350"/>
    </source>
</evidence>
<dbReference type="GO" id="GO:0051012">
    <property type="term" value="P:microtubule sliding"/>
    <property type="evidence" value="ECO:0007669"/>
    <property type="project" value="UniProtKB-UniRule"/>
</dbReference>
<dbReference type="PROSITE" id="PS50082">
    <property type="entry name" value="WD_REPEATS_2"/>
    <property type="match status" value="7"/>
</dbReference>
<evidence type="ECO:0000256" key="9">
    <source>
        <dbReference type="ARBA" id="ARBA00023212"/>
    </source>
</evidence>
<comment type="function">
    <text evidence="11">Positively regulates the activity of the minus-end directed microtubule motor protein dynein. May enhance dynein-mediated microtubule sliding by targeting dynein to the microtubule plus end. Required for nuclear migration during vegetative growth as well as development. Required for retrograde early endosome (EE) transport from the hyphal tip. Required for localization of dynein to the mitotic spindle poles. Recruits additional proteins to the dynein complex at SPBs.</text>
</comment>
<comment type="domain">
    <text evidence="11">Dimerization mediated by the LisH domain may be required to activate dynein.</text>
</comment>
<dbReference type="FunFam" id="2.130.10.10:FF:000342">
    <property type="entry name" value="Nuclear distribution protein PAC1"/>
    <property type="match status" value="1"/>
</dbReference>
<dbReference type="GO" id="GO:0006890">
    <property type="term" value="P:retrograde vesicle-mediated transport, Golgi to endoplasmic reticulum"/>
    <property type="evidence" value="ECO:0007669"/>
    <property type="project" value="TreeGrafter"/>
</dbReference>
<evidence type="ECO:0000256" key="6">
    <source>
        <dbReference type="ARBA" id="ARBA00022737"/>
    </source>
</evidence>
<dbReference type="OMA" id="TTHCIKV"/>
<keyword evidence="2 11" id="KW-0963">Cytoplasm</keyword>
<evidence type="ECO:0000256" key="7">
    <source>
        <dbReference type="ARBA" id="ARBA00022776"/>
    </source>
</evidence>
<evidence type="ECO:0000256" key="2">
    <source>
        <dbReference type="ARBA" id="ARBA00022490"/>
    </source>
</evidence>
<dbReference type="PROSITE" id="PS00678">
    <property type="entry name" value="WD_REPEATS_1"/>
    <property type="match status" value="4"/>
</dbReference>